<evidence type="ECO:0000313" key="3">
    <source>
        <dbReference type="EMBL" id="TVU49009.1"/>
    </source>
</evidence>
<dbReference type="CDD" id="cd22157">
    <property type="entry name" value="F-box_AtFBW1-like"/>
    <property type="match status" value="1"/>
</dbReference>
<dbReference type="InterPro" id="IPR036047">
    <property type="entry name" value="F-box-like_dom_sf"/>
</dbReference>
<dbReference type="Proteomes" id="UP000324897">
    <property type="component" value="Chromosome 6"/>
</dbReference>
<dbReference type="Pfam" id="PF07734">
    <property type="entry name" value="FBA_1"/>
    <property type="match status" value="2"/>
</dbReference>
<reference evidence="3 4" key="1">
    <citation type="journal article" date="2019" name="Sci. Rep.">
        <title>A high-quality genome of Eragrostis curvula grass provides insights into Poaceae evolution and supports new strategies to enhance forage quality.</title>
        <authorList>
            <person name="Carballo J."/>
            <person name="Santos B.A.C.M."/>
            <person name="Zappacosta D."/>
            <person name="Garbus I."/>
            <person name="Selva J.P."/>
            <person name="Gallo C.A."/>
            <person name="Diaz A."/>
            <person name="Albertini E."/>
            <person name="Caccamo M."/>
            <person name="Echenique V."/>
        </authorList>
    </citation>
    <scope>NUCLEOTIDE SEQUENCE [LARGE SCALE GENOMIC DNA]</scope>
    <source>
        <strain evidence="4">cv. Victoria</strain>
        <tissue evidence="3">Leaf</tissue>
    </source>
</reference>
<organism evidence="3 4">
    <name type="scientific">Eragrostis curvula</name>
    <name type="common">weeping love grass</name>
    <dbReference type="NCBI Taxonomy" id="38414"/>
    <lineage>
        <taxon>Eukaryota</taxon>
        <taxon>Viridiplantae</taxon>
        <taxon>Streptophyta</taxon>
        <taxon>Embryophyta</taxon>
        <taxon>Tracheophyta</taxon>
        <taxon>Spermatophyta</taxon>
        <taxon>Magnoliopsida</taxon>
        <taxon>Liliopsida</taxon>
        <taxon>Poales</taxon>
        <taxon>Poaceae</taxon>
        <taxon>PACMAD clade</taxon>
        <taxon>Chloridoideae</taxon>
        <taxon>Eragrostideae</taxon>
        <taxon>Eragrostidinae</taxon>
        <taxon>Eragrostis</taxon>
    </lineage>
</organism>
<dbReference type="InterPro" id="IPR001810">
    <property type="entry name" value="F-box_dom"/>
</dbReference>
<name>A0A5J9WL78_9POAL</name>
<evidence type="ECO:0000313" key="4">
    <source>
        <dbReference type="Proteomes" id="UP000324897"/>
    </source>
</evidence>
<feature type="region of interest" description="Disordered" evidence="1">
    <location>
        <begin position="691"/>
        <end position="713"/>
    </location>
</feature>
<protein>
    <recommendedName>
        <fullName evidence="2">F-box domain-containing protein</fullName>
    </recommendedName>
</protein>
<evidence type="ECO:0000256" key="1">
    <source>
        <dbReference type="SAM" id="MobiDB-lite"/>
    </source>
</evidence>
<evidence type="ECO:0000259" key="2">
    <source>
        <dbReference type="SMART" id="SM00256"/>
    </source>
</evidence>
<dbReference type="InterPro" id="IPR050796">
    <property type="entry name" value="SCF_F-box_component"/>
</dbReference>
<dbReference type="NCBIfam" id="TIGR01640">
    <property type="entry name" value="F_box_assoc_1"/>
    <property type="match status" value="2"/>
</dbReference>
<dbReference type="Gramene" id="TVU49009">
    <property type="protein sequence ID" value="TVU49009"/>
    <property type="gene ID" value="EJB05_00299"/>
</dbReference>
<dbReference type="OrthoDB" id="695144at2759"/>
<dbReference type="EMBL" id="RWGY01000002">
    <property type="protein sequence ID" value="TVU49009.1"/>
    <property type="molecule type" value="Genomic_DNA"/>
</dbReference>
<feature type="domain" description="F-box" evidence="2">
    <location>
        <begin position="404"/>
        <end position="443"/>
    </location>
</feature>
<sequence length="792" mass="85743">MASTSLALPCHQQAACLPDDIIEDIFARMPAKSVLRCRCLSRAWAATLSSAAFVDRHHDLANRRGGVPNLCSLPGSRSAAASTVYAWSPPPEGGGKKNGFTPLMVVPHNTRNGGLRAVTRPCHGLVLLRAVAARLYYLCNPSIGQITALPDGRMAGGAPPQPRRDYASFGLGYDARARTHKVVRLLYGAGEPAGCDVYDVANGAGHWRPAGVVPPDHVRMNEMGVFTHGHVHWVTMRYDGGGEDDYTVSFSMADEEFGRVTPPPGEAVEGSRAGCLCLVSAPHGPLSPLKRIDIWLLASYAARAWEKHWRIDLATPPLEVGGHFMLNAVTPIAVVNGGRRIVFVSSQGTQAAAYYCLATGTLEELVPRPRDDGRAIQTLAPYEESLVSVGRPFEDVLFSPPHALALSMALRRLPARALARLKLVCRSWRAMIESERFARWHNTTAAAAASQTTTPLSVVFVHPFDSAAALIPVDEFFDPLGSPFVSLDSCSGDDGAGAGRRFMPPMSTARVVCRKPCRGLVLLSHQTGNCHVLVNPVTQAVRTFTCYNDGRHGCAGLGYDESKEEHVMVRLSYASSSQCSNEAAIECTVWPLRDLRPRKLPCRPPIPVAVDMPPVHVGGWMYWSGERTALAAAGTAPYPALVAFDVRAETFEVVPAGTAARFVRRGCRLQRQDDPHGACWEPVRRGLVCDHGDDGSMEQEERGRVDEGTRDRAGPMAGVLPAVHGAGGDGRILLDTGKALGYYDSRSRSLETVYSLKSQLANDQHSAGNMFFIATLGEDSLVCPYDRKCRIW</sequence>
<comment type="caution">
    <text evidence="3">The sequence shown here is derived from an EMBL/GenBank/DDBJ whole genome shotgun (WGS) entry which is preliminary data.</text>
</comment>
<dbReference type="InterPro" id="IPR017451">
    <property type="entry name" value="F-box-assoc_interact_dom"/>
</dbReference>
<dbReference type="Pfam" id="PF00646">
    <property type="entry name" value="F-box"/>
    <property type="match status" value="2"/>
</dbReference>
<gene>
    <name evidence="3" type="ORF">EJB05_00299</name>
</gene>
<keyword evidence="4" id="KW-1185">Reference proteome</keyword>
<proteinExistence type="predicted"/>
<dbReference type="PANTHER" id="PTHR31672:SF13">
    <property type="entry name" value="F-BOX PROTEIN CPR30-LIKE"/>
    <property type="match status" value="1"/>
</dbReference>
<dbReference type="SUPFAM" id="SSF81383">
    <property type="entry name" value="F-box domain"/>
    <property type="match status" value="2"/>
</dbReference>
<dbReference type="SMART" id="SM00256">
    <property type="entry name" value="FBOX"/>
    <property type="match status" value="2"/>
</dbReference>
<feature type="non-terminal residue" evidence="3">
    <location>
        <position position="1"/>
    </location>
</feature>
<dbReference type="AlphaFoldDB" id="A0A5J9WL78"/>
<dbReference type="Gene3D" id="1.20.1280.50">
    <property type="match status" value="1"/>
</dbReference>
<dbReference type="PANTHER" id="PTHR31672">
    <property type="entry name" value="BNACNNG10540D PROTEIN"/>
    <property type="match status" value="1"/>
</dbReference>
<accession>A0A5J9WL78</accession>
<dbReference type="InterPro" id="IPR006527">
    <property type="entry name" value="F-box-assoc_dom_typ1"/>
</dbReference>
<feature type="domain" description="F-box" evidence="2">
    <location>
        <begin position="17"/>
        <end position="57"/>
    </location>
</feature>